<comment type="function">
    <text evidence="4">Part of the outer membrane protein assembly complex, which is involved in assembly and insertion of beta-barrel proteins into the outer membrane.</text>
</comment>
<dbReference type="InterPro" id="IPR007450">
    <property type="entry name" value="BamE_dom"/>
</dbReference>
<dbReference type="PROSITE" id="PS51257">
    <property type="entry name" value="PROKAR_LIPOPROTEIN"/>
    <property type="match status" value="1"/>
</dbReference>
<evidence type="ECO:0000259" key="7">
    <source>
        <dbReference type="Pfam" id="PF04355"/>
    </source>
</evidence>
<comment type="caution">
    <text evidence="8">The sequence shown here is derived from an EMBL/GenBank/DDBJ whole genome shotgun (WGS) entry which is preliminary data.</text>
</comment>
<dbReference type="PANTHER" id="PTHR37482:SF1">
    <property type="entry name" value="OUTER MEMBRANE PROTEIN ASSEMBLY FACTOR BAME"/>
    <property type="match status" value="1"/>
</dbReference>
<reference evidence="8" key="1">
    <citation type="submission" date="2018-03" db="EMBL/GenBank/DDBJ databases">
        <title>Cross-interface Injection: A General Nanoliter Liquid Handling Method Applied to Single Cells Genome Amplification Automated Nanoliter Liquid Handling Applied to Single Cell Multiple Displacement Amplification.</title>
        <authorList>
            <person name="Yun J."/>
            <person name="Xu P."/>
            <person name="Xu J."/>
            <person name="Dai X."/>
            <person name="Wang Y."/>
            <person name="Zheng X."/>
            <person name="Cao C."/>
            <person name="Yi Q."/>
            <person name="Zhu Y."/>
            <person name="Wang L."/>
            <person name="Dong Z."/>
            <person name="Huang Y."/>
            <person name="Huang L."/>
            <person name="Du W."/>
        </authorList>
    </citation>
    <scope>NUCLEOTIDE SEQUENCE [LARGE SCALE GENOMIC DNA]</scope>
    <source>
        <strain evidence="8">Z-D3-2</strain>
    </source>
</reference>
<keyword evidence="3 4" id="KW-0998">Cell outer membrane</keyword>
<feature type="signal peptide" evidence="6">
    <location>
        <begin position="1"/>
        <end position="20"/>
    </location>
</feature>
<sequence length="192" mass="21725">MKSLLIYSLSLVILTLSACSKDKIPGVYRIDIQQGNQVTQEMLSKLEPGMTKSQVSFVMGTPMLIDVFHPNRWDYIYSFHPGNGTREQRRITLYFDEAETLDYIDGNTQIVENIQLTEEQRTDTNVVVPLNEKKTGFFNGIFNVFGLGEDEAEIIEDDNETDAAEKRQKEALPENLDDSMGTQPAGQLPDIQ</sequence>
<protein>
    <recommendedName>
        <fullName evidence="4">Outer membrane protein assembly factor BamE</fullName>
    </recommendedName>
</protein>
<comment type="subunit">
    <text evidence="4">Part of the Bam complex.</text>
</comment>
<evidence type="ECO:0000256" key="3">
    <source>
        <dbReference type="ARBA" id="ARBA00023237"/>
    </source>
</evidence>
<dbReference type="GO" id="GO:0051205">
    <property type="term" value="P:protein insertion into membrane"/>
    <property type="evidence" value="ECO:0007669"/>
    <property type="project" value="UniProtKB-UniRule"/>
</dbReference>
<evidence type="ECO:0000256" key="4">
    <source>
        <dbReference type="HAMAP-Rule" id="MF_00925"/>
    </source>
</evidence>
<accession>A0A2T4CWC6</accession>
<evidence type="ECO:0000256" key="5">
    <source>
        <dbReference type="SAM" id="MobiDB-lite"/>
    </source>
</evidence>
<feature type="region of interest" description="Disordered" evidence="5">
    <location>
        <begin position="156"/>
        <end position="192"/>
    </location>
</feature>
<evidence type="ECO:0000313" key="8">
    <source>
        <dbReference type="EMBL" id="PTB85866.1"/>
    </source>
</evidence>
<dbReference type="AlphaFoldDB" id="A0A2T4CWC6"/>
<keyword evidence="4" id="KW-0449">Lipoprotein</keyword>
<evidence type="ECO:0000256" key="6">
    <source>
        <dbReference type="SAM" id="SignalP"/>
    </source>
</evidence>
<feature type="chain" id="PRO_5015791719" description="Outer membrane protein assembly factor BamE" evidence="6">
    <location>
        <begin position="21"/>
        <end position="192"/>
    </location>
</feature>
<name>A0A2T4CWC6_9GAMM</name>
<comment type="subcellular location">
    <subcellularLocation>
        <location evidence="4">Cell outer membrane</location>
        <topology evidence="4">Lipid-anchor</topology>
    </subcellularLocation>
</comment>
<keyword evidence="4" id="KW-0564">Palmitate</keyword>
<feature type="compositionally biased region" description="Basic and acidic residues" evidence="5">
    <location>
        <begin position="163"/>
        <end position="172"/>
    </location>
</feature>
<proteinExistence type="inferred from homology"/>
<gene>
    <name evidence="4" type="primary">bamE</name>
    <name evidence="8" type="ORF">C9940_04670</name>
</gene>
<dbReference type="GO" id="GO:1990063">
    <property type="term" value="C:Bam protein complex"/>
    <property type="evidence" value="ECO:0007669"/>
    <property type="project" value="TreeGrafter"/>
</dbReference>
<dbReference type="InterPro" id="IPR026592">
    <property type="entry name" value="BamE"/>
</dbReference>
<keyword evidence="1 4" id="KW-0732">Signal</keyword>
<dbReference type="GO" id="GO:0043165">
    <property type="term" value="P:Gram-negative-bacterium-type cell outer membrane assembly"/>
    <property type="evidence" value="ECO:0007669"/>
    <property type="project" value="UniProtKB-UniRule"/>
</dbReference>
<dbReference type="InterPro" id="IPR037873">
    <property type="entry name" value="BamE-like"/>
</dbReference>
<evidence type="ECO:0000256" key="2">
    <source>
        <dbReference type="ARBA" id="ARBA00023136"/>
    </source>
</evidence>
<organism evidence="8">
    <name type="scientific">Pseudidiomarina aestuarii</name>
    <dbReference type="NCBI Taxonomy" id="624146"/>
    <lineage>
        <taxon>Bacteria</taxon>
        <taxon>Pseudomonadati</taxon>
        <taxon>Pseudomonadota</taxon>
        <taxon>Gammaproteobacteria</taxon>
        <taxon>Alteromonadales</taxon>
        <taxon>Idiomarinaceae</taxon>
        <taxon>Pseudidiomarina</taxon>
    </lineage>
</organism>
<dbReference type="EMBL" id="PYVN01000068">
    <property type="protein sequence ID" value="PTB85866.1"/>
    <property type="molecule type" value="Genomic_DNA"/>
</dbReference>
<dbReference type="Pfam" id="PF04355">
    <property type="entry name" value="BamE"/>
    <property type="match status" value="1"/>
</dbReference>
<keyword evidence="2 4" id="KW-0472">Membrane</keyword>
<dbReference type="PANTHER" id="PTHR37482">
    <property type="entry name" value="OUTER MEMBRANE PROTEIN ASSEMBLY FACTOR BAME"/>
    <property type="match status" value="1"/>
</dbReference>
<dbReference type="Gene3D" id="3.30.1450.10">
    <property type="match status" value="1"/>
</dbReference>
<feature type="domain" description="Outer membrane protein assembly factor BamE" evidence="7">
    <location>
        <begin position="35"/>
        <end position="102"/>
    </location>
</feature>
<evidence type="ECO:0000256" key="1">
    <source>
        <dbReference type="ARBA" id="ARBA00022729"/>
    </source>
</evidence>
<comment type="similarity">
    <text evidence="4">Belongs to the BamE family.</text>
</comment>
<dbReference type="GO" id="GO:0030674">
    <property type="term" value="F:protein-macromolecule adaptor activity"/>
    <property type="evidence" value="ECO:0007669"/>
    <property type="project" value="TreeGrafter"/>
</dbReference>
<dbReference type="HAMAP" id="MF_00925">
    <property type="entry name" value="OM_assembly_BamE"/>
    <property type="match status" value="1"/>
</dbReference>